<reference evidence="2 3" key="1">
    <citation type="submission" date="2017-09" db="EMBL/GenBank/DDBJ databases">
        <title>Depth-based differentiation of microbial function through sediment-hosted aquifers and enrichment of novel symbionts in the deep terrestrial subsurface.</title>
        <authorList>
            <person name="Probst A.J."/>
            <person name="Ladd B."/>
            <person name="Jarett J.K."/>
            <person name="Geller-Mcgrath D.E."/>
            <person name="Sieber C.M."/>
            <person name="Emerson J.B."/>
            <person name="Anantharaman K."/>
            <person name="Thomas B.C."/>
            <person name="Malmstrom R."/>
            <person name="Stieglmeier M."/>
            <person name="Klingl A."/>
            <person name="Woyke T."/>
            <person name="Ryan C.M."/>
            <person name="Banfield J.F."/>
        </authorList>
    </citation>
    <scope>NUCLEOTIDE SEQUENCE [LARGE SCALE GENOMIC DNA]</scope>
    <source>
        <strain evidence="2">CG10_big_fil_rev_8_21_14_0_10_48_11</strain>
    </source>
</reference>
<name>A0A2M8LEW0_9BACT</name>
<comment type="caution">
    <text evidence="2">The sequence shown here is derived from an EMBL/GenBank/DDBJ whole genome shotgun (WGS) entry which is preliminary data.</text>
</comment>
<evidence type="ECO:0000313" key="3">
    <source>
        <dbReference type="Proteomes" id="UP000231152"/>
    </source>
</evidence>
<evidence type="ECO:0000313" key="2">
    <source>
        <dbReference type="EMBL" id="PJE75987.1"/>
    </source>
</evidence>
<protein>
    <submittedName>
        <fullName evidence="2">Uncharacterized protein</fullName>
    </submittedName>
</protein>
<dbReference type="EMBL" id="PFET01000007">
    <property type="protein sequence ID" value="PJE75987.1"/>
    <property type="molecule type" value="Genomic_DNA"/>
</dbReference>
<gene>
    <name evidence="2" type="ORF">COV04_01945</name>
</gene>
<dbReference type="AlphaFoldDB" id="A0A2M8LEW0"/>
<sequence length="154" mass="17333">MTAKTLETKPQSNRETFTSKPEVTHEQPRGESAASERLPIPATTVQLGTVETAENSAAVKSQSLQEIEEVLTENLSEVYAGLSPKDRFIVKTKGEETAFKIRMLLRQASVKFYSIFQLVISWLKAIPGLNRPFIEQEAKLKADQLLRMRGKRDL</sequence>
<evidence type="ECO:0000256" key="1">
    <source>
        <dbReference type="SAM" id="MobiDB-lite"/>
    </source>
</evidence>
<dbReference type="Proteomes" id="UP000231152">
    <property type="component" value="Unassembled WGS sequence"/>
</dbReference>
<organism evidence="2 3">
    <name type="scientific">Candidatus Uhrbacteria bacterium CG10_big_fil_rev_8_21_14_0_10_48_11</name>
    <dbReference type="NCBI Taxonomy" id="1975037"/>
    <lineage>
        <taxon>Bacteria</taxon>
        <taxon>Candidatus Uhriibacteriota</taxon>
    </lineage>
</organism>
<feature type="compositionally biased region" description="Polar residues" evidence="1">
    <location>
        <begin position="8"/>
        <end position="21"/>
    </location>
</feature>
<proteinExistence type="predicted"/>
<accession>A0A2M8LEW0</accession>
<feature type="region of interest" description="Disordered" evidence="1">
    <location>
        <begin position="1"/>
        <end position="40"/>
    </location>
</feature>